<dbReference type="AlphaFoldDB" id="A0A0V0YXA3"/>
<accession>A0A0V0YXA3</accession>
<dbReference type="Proteomes" id="UP000054776">
    <property type="component" value="Unassembled WGS sequence"/>
</dbReference>
<sequence>MGQFDPEDNGSVQLMRFKKGTSIIPKKLDLISMICKKNVDS</sequence>
<keyword evidence="4" id="KW-1185">Reference proteome</keyword>
<reference evidence="1 4" key="1">
    <citation type="submission" date="2015-01" db="EMBL/GenBank/DDBJ databases">
        <title>Evolution of Trichinella species and genotypes.</title>
        <authorList>
            <person name="Korhonen P.K."/>
            <person name="Edoardo P."/>
            <person name="Giuseppe L.R."/>
            <person name="Gasser R.B."/>
        </authorList>
    </citation>
    <scope>NUCLEOTIDE SEQUENCE [LARGE SCALE GENOMIC DNA]</scope>
    <source>
        <strain evidence="1">ISS3</strain>
    </source>
</reference>
<dbReference type="EMBL" id="JYDH01002541">
    <property type="protein sequence ID" value="KRY09720.1"/>
    <property type="molecule type" value="Genomic_DNA"/>
</dbReference>
<dbReference type="InParanoid" id="A0A0V0YXA3"/>
<protein>
    <submittedName>
        <fullName evidence="1">Uncharacterized protein</fullName>
    </submittedName>
</protein>
<evidence type="ECO:0000313" key="3">
    <source>
        <dbReference type="EMBL" id="KRY09720.1"/>
    </source>
</evidence>
<evidence type="ECO:0000313" key="1">
    <source>
        <dbReference type="EMBL" id="KRY04949.1"/>
    </source>
</evidence>
<organism evidence="1 4">
    <name type="scientific">Trichinella spiralis</name>
    <name type="common">Trichina worm</name>
    <dbReference type="NCBI Taxonomy" id="6334"/>
    <lineage>
        <taxon>Eukaryota</taxon>
        <taxon>Metazoa</taxon>
        <taxon>Ecdysozoa</taxon>
        <taxon>Nematoda</taxon>
        <taxon>Enoplea</taxon>
        <taxon>Dorylaimia</taxon>
        <taxon>Trichinellida</taxon>
        <taxon>Trichinellidae</taxon>
        <taxon>Trichinella</taxon>
    </lineage>
</organism>
<evidence type="ECO:0000313" key="4">
    <source>
        <dbReference type="Proteomes" id="UP000054776"/>
    </source>
</evidence>
<dbReference type="EMBL" id="JYDH01003954">
    <property type="protein sequence ID" value="KRY04949.1"/>
    <property type="molecule type" value="Genomic_DNA"/>
</dbReference>
<gene>
    <name evidence="2" type="ORF">T01_10177</name>
    <name evidence="3" type="ORF">T01_7220</name>
    <name evidence="1" type="ORF">T01_8252</name>
</gene>
<proteinExistence type="predicted"/>
<comment type="caution">
    <text evidence="1">The sequence shown here is derived from an EMBL/GenBank/DDBJ whole genome shotgun (WGS) entry which is preliminary data.</text>
</comment>
<dbReference type="EMBL" id="JYDH01003366">
    <property type="protein sequence ID" value="KRY05943.1"/>
    <property type="molecule type" value="Genomic_DNA"/>
</dbReference>
<evidence type="ECO:0000313" key="2">
    <source>
        <dbReference type="EMBL" id="KRY05943.1"/>
    </source>
</evidence>
<name>A0A0V0YXA3_TRISP</name>